<reference evidence="3" key="1">
    <citation type="journal article" date="2013" name="Nature">
        <title>Pan genome of the phytoplankton Emiliania underpins its global distribution.</title>
        <authorList>
            <person name="Read B.A."/>
            <person name="Kegel J."/>
            <person name="Klute M.J."/>
            <person name="Kuo A."/>
            <person name="Lefebvre S.C."/>
            <person name="Maumus F."/>
            <person name="Mayer C."/>
            <person name="Miller J."/>
            <person name="Monier A."/>
            <person name="Salamov A."/>
            <person name="Young J."/>
            <person name="Aguilar M."/>
            <person name="Claverie J.M."/>
            <person name="Frickenhaus S."/>
            <person name="Gonzalez K."/>
            <person name="Herman E.K."/>
            <person name="Lin Y.C."/>
            <person name="Napier J."/>
            <person name="Ogata H."/>
            <person name="Sarno A.F."/>
            <person name="Shmutz J."/>
            <person name="Schroeder D."/>
            <person name="de Vargas C."/>
            <person name="Verret F."/>
            <person name="von Dassow P."/>
            <person name="Valentin K."/>
            <person name="Van de Peer Y."/>
            <person name="Wheeler G."/>
            <person name="Dacks J.B."/>
            <person name="Delwiche C.F."/>
            <person name="Dyhrman S.T."/>
            <person name="Glockner G."/>
            <person name="John U."/>
            <person name="Richards T."/>
            <person name="Worden A.Z."/>
            <person name="Zhang X."/>
            <person name="Grigoriev I.V."/>
            <person name="Allen A.E."/>
            <person name="Bidle K."/>
            <person name="Borodovsky M."/>
            <person name="Bowler C."/>
            <person name="Brownlee C."/>
            <person name="Cock J.M."/>
            <person name="Elias M."/>
            <person name="Gladyshev V.N."/>
            <person name="Groth M."/>
            <person name="Guda C."/>
            <person name="Hadaegh A."/>
            <person name="Iglesias-Rodriguez M.D."/>
            <person name="Jenkins J."/>
            <person name="Jones B.M."/>
            <person name="Lawson T."/>
            <person name="Leese F."/>
            <person name="Lindquist E."/>
            <person name="Lobanov A."/>
            <person name="Lomsadze A."/>
            <person name="Malik S.B."/>
            <person name="Marsh M.E."/>
            <person name="Mackinder L."/>
            <person name="Mock T."/>
            <person name="Mueller-Roeber B."/>
            <person name="Pagarete A."/>
            <person name="Parker M."/>
            <person name="Probert I."/>
            <person name="Quesneville H."/>
            <person name="Raines C."/>
            <person name="Rensing S.A."/>
            <person name="Riano-Pachon D.M."/>
            <person name="Richier S."/>
            <person name="Rokitta S."/>
            <person name="Shiraiwa Y."/>
            <person name="Soanes D.M."/>
            <person name="van der Giezen M."/>
            <person name="Wahlund T.M."/>
            <person name="Williams B."/>
            <person name="Wilson W."/>
            <person name="Wolfe G."/>
            <person name="Wurch L.L."/>
        </authorList>
    </citation>
    <scope>NUCLEOTIDE SEQUENCE</scope>
</reference>
<dbReference type="AlphaFoldDB" id="A0A0D3JAU0"/>
<dbReference type="EnsemblProtists" id="EOD20625">
    <property type="protein sequence ID" value="EOD20625"/>
    <property type="gene ID" value="EMIHUDRAFT_208593"/>
</dbReference>
<protein>
    <submittedName>
        <fullName evidence="2">Uncharacterized protein</fullName>
    </submittedName>
</protein>
<dbReference type="RefSeq" id="XP_005773054.1">
    <property type="nucleotide sequence ID" value="XM_005772997.1"/>
</dbReference>
<name>A0A0D3JAU0_EMIH1</name>
<evidence type="ECO:0000313" key="2">
    <source>
        <dbReference type="EnsemblProtists" id="EOD20625"/>
    </source>
</evidence>
<evidence type="ECO:0000313" key="3">
    <source>
        <dbReference type="Proteomes" id="UP000013827"/>
    </source>
</evidence>
<dbReference type="PaxDb" id="2903-EOD20625"/>
<proteinExistence type="predicted"/>
<dbReference type="Proteomes" id="UP000013827">
    <property type="component" value="Unassembled WGS sequence"/>
</dbReference>
<organism evidence="2 3">
    <name type="scientific">Emiliania huxleyi (strain CCMP1516)</name>
    <dbReference type="NCBI Taxonomy" id="280463"/>
    <lineage>
        <taxon>Eukaryota</taxon>
        <taxon>Haptista</taxon>
        <taxon>Haptophyta</taxon>
        <taxon>Prymnesiophyceae</taxon>
        <taxon>Isochrysidales</taxon>
        <taxon>Noelaerhabdaceae</taxon>
        <taxon>Emiliania</taxon>
    </lineage>
</organism>
<evidence type="ECO:0000256" key="1">
    <source>
        <dbReference type="SAM" id="MobiDB-lite"/>
    </source>
</evidence>
<dbReference type="HOGENOM" id="CLU_2188943_0_0_1"/>
<dbReference type="KEGG" id="ehx:EMIHUDRAFT_208593"/>
<keyword evidence="3" id="KW-1185">Reference proteome</keyword>
<sequence length="109" mass="11503">MLDTARRDAPGACRSAVDLKDKAANLGLLQRADVERENGADAANAPPQLHVEGFLTSTGTPWPRSNDGRVVVRALLRAGVAPLPGGDARVARYVKELQEKGYGRAARGG</sequence>
<dbReference type="GeneID" id="17266172"/>
<reference evidence="2" key="2">
    <citation type="submission" date="2024-10" db="UniProtKB">
        <authorList>
            <consortium name="EnsemblProtists"/>
        </authorList>
    </citation>
    <scope>IDENTIFICATION</scope>
</reference>
<feature type="region of interest" description="Disordered" evidence="1">
    <location>
        <begin position="37"/>
        <end position="65"/>
    </location>
</feature>
<accession>A0A0D3JAU0</accession>